<dbReference type="AlphaFoldDB" id="D9RYW9"/>
<gene>
    <name evidence="1" type="ordered locus">Toce_1812</name>
</gene>
<evidence type="ECO:0000313" key="2">
    <source>
        <dbReference type="Proteomes" id="UP000000272"/>
    </source>
</evidence>
<organism evidence="1 2">
    <name type="scientific">Thermosediminibacter oceani (strain ATCC BAA-1034 / DSM 16646 / JW/IW-1228P)</name>
    <dbReference type="NCBI Taxonomy" id="555079"/>
    <lineage>
        <taxon>Bacteria</taxon>
        <taxon>Bacillati</taxon>
        <taxon>Bacillota</taxon>
        <taxon>Clostridia</taxon>
        <taxon>Thermosediminibacterales</taxon>
        <taxon>Thermosediminibacteraceae</taxon>
        <taxon>Thermosediminibacter</taxon>
    </lineage>
</organism>
<dbReference type="Proteomes" id="UP000000272">
    <property type="component" value="Chromosome"/>
</dbReference>
<dbReference type="EMBL" id="CP002131">
    <property type="protein sequence ID" value="ADL08543.1"/>
    <property type="molecule type" value="Genomic_DNA"/>
</dbReference>
<keyword evidence="2" id="KW-1185">Reference proteome</keyword>
<dbReference type="KEGG" id="toc:Toce_1812"/>
<name>D9RYW9_THEOJ</name>
<dbReference type="HOGENOM" id="CLU_2995200_0_0_9"/>
<sequence length="57" mass="7107">MGKKNFFNPKRKDKVKFFYEEEEELNQRDFPLVRQRLLEHSLSKNYDDARKEWDLSI</sequence>
<evidence type="ECO:0000313" key="1">
    <source>
        <dbReference type="EMBL" id="ADL08543.1"/>
    </source>
</evidence>
<reference evidence="1 2" key="1">
    <citation type="journal article" date="2010" name="Stand. Genomic Sci.">
        <title>Complete genome sequence of Thermosediminibacter oceani type strain (JW/IW-1228P).</title>
        <authorList>
            <person name="Pitluck S."/>
            <person name="Yasawong M."/>
            <person name="Munk C."/>
            <person name="Nolan M."/>
            <person name="Lapidus A."/>
            <person name="Lucas S."/>
            <person name="Glavina Del Rio T."/>
            <person name="Tice H."/>
            <person name="Cheng J.F."/>
            <person name="Bruce D."/>
            <person name="Detter C."/>
            <person name="Tapia R."/>
            <person name="Han C."/>
            <person name="Goodwin L."/>
            <person name="Liolios K."/>
            <person name="Ivanova N."/>
            <person name="Mavromatis K."/>
            <person name="Mikhailova N."/>
            <person name="Pati A."/>
            <person name="Chen A."/>
            <person name="Palaniappan K."/>
            <person name="Land M."/>
            <person name="Hauser L."/>
            <person name="Chang Y.J."/>
            <person name="Jeffries C.D."/>
            <person name="Rohde M."/>
            <person name="Spring S."/>
            <person name="Sikorski J."/>
            <person name="Goker M."/>
            <person name="Woyke T."/>
            <person name="Bristow J."/>
            <person name="Eisen J.A."/>
            <person name="Markowitz V."/>
            <person name="Hugenholtz P."/>
            <person name="Kyrpides N.C."/>
            <person name="Klenk H.P."/>
        </authorList>
    </citation>
    <scope>NUCLEOTIDE SEQUENCE [LARGE SCALE GENOMIC DNA]</scope>
    <source>
        <strain evidence="2">ATCC BAA-1034 / DSM 16646 / JW/IW-1228P</strain>
    </source>
</reference>
<proteinExistence type="predicted"/>
<accession>D9RYW9</accession>
<protein>
    <submittedName>
        <fullName evidence="1">Uncharacterized protein</fullName>
    </submittedName>
</protein>